<dbReference type="AlphaFoldDB" id="A0A7C9VNA3"/>
<gene>
    <name evidence="2" type="ORF">G4V63_29295</name>
</gene>
<feature type="coiled-coil region" evidence="1">
    <location>
        <begin position="268"/>
        <end position="326"/>
    </location>
</feature>
<sequence length="364" mass="41736">MTIRLTREQLYELVWSEALVRLGKGLGISDVAIAKQCRKASIPIPERGYWNKLQARHAVVRTPLPPRDLATVDVIEMNGELKPEHRERFSGEPGIESAPEDIDVLAARFRQRLGKVTMPRDLMQGDPAIVKLLQRDEALRQKMATSSYYFDKPLFESAFERRRLRILNAIFLAFARTGGGGGHFRDREAREVSIWGSASVSIELDTPKRSRGRNQEGAENEKKLMLTALAGQRFSNVVSSWTDDEHGKLEDKLTDIVVGLATISEHESRRWKAEREEWRRKQAAEEEEARRIAKEKAEREARERVVAEQQARLDELLGEARAWKDAALIRAFVDARRRRESLCESSKWVEWALAEADRIDPLMK</sequence>
<comment type="caution">
    <text evidence="2">The sequence shown here is derived from an EMBL/GenBank/DDBJ whole genome shotgun (WGS) entry which is preliminary data.</text>
</comment>
<evidence type="ECO:0000256" key="1">
    <source>
        <dbReference type="SAM" id="Coils"/>
    </source>
</evidence>
<dbReference type="Proteomes" id="UP000480266">
    <property type="component" value="Unassembled WGS sequence"/>
</dbReference>
<proteinExistence type="predicted"/>
<keyword evidence="3" id="KW-1185">Reference proteome</keyword>
<keyword evidence="1" id="KW-0175">Coiled coil</keyword>
<name>A0A7C9VNA3_9BRAD</name>
<evidence type="ECO:0000313" key="3">
    <source>
        <dbReference type="Proteomes" id="UP000480266"/>
    </source>
</evidence>
<protein>
    <submittedName>
        <fullName evidence="2">Uncharacterized protein</fullName>
    </submittedName>
</protein>
<accession>A0A7C9VNA3</accession>
<dbReference type="EMBL" id="JAAMRR010001495">
    <property type="protein sequence ID" value="NGX99150.1"/>
    <property type="molecule type" value="Genomic_DNA"/>
</dbReference>
<organism evidence="2 3">
    <name type="scientific">Candidatus Afipia apatlaquensis</name>
    <dbReference type="NCBI Taxonomy" id="2712852"/>
    <lineage>
        <taxon>Bacteria</taxon>
        <taxon>Pseudomonadati</taxon>
        <taxon>Pseudomonadota</taxon>
        <taxon>Alphaproteobacteria</taxon>
        <taxon>Hyphomicrobiales</taxon>
        <taxon>Nitrobacteraceae</taxon>
        <taxon>Afipia</taxon>
    </lineage>
</organism>
<evidence type="ECO:0000313" key="2">
    <source>
        <dbReference type="EMBL" id="NGX99150.1"/>
    </source>
</evidence>
<reference evidence="2" key="1">
    <citation type="submission" date="2020-02" db="EMBL/GenBank/DDBJ databases">
        <title>Draft genome sequence of Candidatus Afipia apatlaquensis IBT-C3, a potential strain for decolorization of textile dyes.</title>
        <authorList>
            <person name="Sanchez-Reyes A."/>
            <person name="Breton-Deval L."/>
            <person name="Mangelson H."/>
            <person name="Sanchez-Flores A."/>
        </authorList>
    </citation>
    <scope>NUCLEOTIDE SEQUENCE [LARGE SCALE GENOMIC DNA]</scope>
    <source>
        <strain evidence="2">IBT-C3</strain>
    </source>
</reference>